<evidence type="ECO:0000259" key="1">
    <source>
        <dbReference type="Pfam" id="PF00561"/>
    </source>
</evidence>
<feature type="domain" description="AB hydrolase-1" evidence="1">
    <location>
        <begin position="33"/>
        <end position="132"/>
    </location>
</feature>
<comment type="caution">
    <text evidence="2">The sequence shown here is derived from an EMBL/GenBank/DDBJ whole genome shotgun (WGS) entry which is preliminary data.</text>
</comment>
<proteinExistence type="predicted"/>
<dbReference type="InterPro" id="IPR000073">
    <property type="entry name" value="AB_hydrolase_1"/>
</dbReference>
<dbReference type="InterPro" id="IPR050471">
    <property type="entry name" value="AB_hydrolase"/>
</dbReference>
<gene>
    <name evidence="2" type="ORF">LCGC14_1486270</name>
</gene>
<dbReference type="PRINTS" id="PR00111">
    <property type="entry name" value="ABHYDROLASE"/>
</dbReference>
<reference evidence="2" key="1">
    <citation type="journal article" date="2015" name="Nature">
        <title>Complex archaea that bridge the gap between prokaryotes and eukaryotes.</title>
        <authorList>
            <person name="Spang A."/>
            <person name="Saw J.H."/>
            <person name="Jorgensen S.L."/>
            <person name="Zaremba-Niedzwiedzka K."/>
            <person name="Martijn J."/>
            <person name="Lind A.E."/>
            <person name="van Eijk R."/>
            <person name="Schleper C."/>
            <person name="Guy L."/>
            <person name="Ettema T.J."/>
        </authorList>
    </citation>
    <scope>NUCLEOTIDE SEQUENCE</scope>
</reference>
<dbReference type="SUPFAM" id="SSF53474">
    <property type="entry name" value="alpha/beta-Hydrolases"/>
    <property type="match status" value="1"/>
</dbReference>
<accession>A0A0F9J8S6</accession>
<dbReference type="InterPro" id="IPR029058">
    <property type="entry name" value="AB_hydrolase_fold"/>
</dbReference>
<sequence length="272" mass="30896">MVEKHKKDYPNYGHYIHVNGLDMYYEDRGSGSPLIMIHGGTGTGFQWEIIMPILTQHFRVIVPDSRGHGRTDNPSNEFNYRLMAEDIATLIKELDLDKPLICGWSDGGQIALEVGIHYPNLSKALVVGGALSEYSESFLNSMKVIGIKGPGVIDFDQLQKVLPDFVSIRSKLHSHVYGPEYWKSLMKNISKMWLNPLAYPKETIREIATPVLIIIGDRDQAIPVEEAVKMYQLIPTAELAIVPYADHQVTRYRHELFTNIILDFLLRFSDIP</sequence>
<protein>
    <recommendedName>
        <fullName evidence="1">AB hydrolase-1 domain-containing protein</fullName>
    </recommendedName>
</protein>
<dbReference type="AlphaFoldDB" id="A0A0F9J8S6"/>
<dbReference type="PANTHER" id="PTHR43433">
    <property type="entry name" value="HYDROLASE, ALPHA/BETA FOLD FAMILY PROTEIN"/>
    <property type="match status" value="1"/>
</dbReference>
<organism evidence="2">
    <name type="scientific">marine sediment metagenome</name>
    <dbReference type="NCBI Taxonomy" id="412755"/>
    <lineage>
        <taxon>unclassified sequences</taxon>
        <taxon>metagenomes</taxon>
        <taxon>ecological metagenomes</taxon>
    </lineage>
</organism>
<dbReference type="Pfam" id="PF00561">
    <property type="entry name" value="Abhydrolase_1"/>
    <property type="match status" value="1"/>
</dbReference>
<dbReference type="Gene3D" id="3.40.50.1820">
    <property type="entry name" value="alpha/beta hydrolase"/>
    <property type="match status" value="1"/>
</dbReference>
<dbReference type="PANTHER" id="PTHR43433:SF4">
    <property type="entry name" value="NON-HEME CHLOROPEROXIDASE-RELATED"/>
    <property type="match status" value="1"/>
</dbReference>
<evidence type="ECO:0000313" key="2">
    <source>
        <dbReference type="EMBL" id="KKM65938.1"/>
    </source>
</evidence>
<name>A0A0F9J8S6_9ZZZZ</name>
<dbReference type="EMBL" id="LAZR01010632">
    <property type="protein sequence ID" value="KKM65938.1"/>
    <property type="molecule type" value="Genomic_DNA"/>
</dbReference>